<evidence type="ECO:0000256" key="4">
    <source>
        <dbReference type="ARBA" id="ARBA00023186"/>
    </source>
</evidence>
<dbReference type="Proteomes" id="UP000031014">
    <property type="component" value="Unassembled WGS sequence"/>
</dbReference>
<sequence>MSAVLLVHQLTNDLVQILENADLERDDKISRTEKLLSQREALMNEIIPPYTPEEMEAGKEINQLNMKLAQLLKAEKASVQRDIKGLQSKKESNTKYVNPYQNLSTDGMFYDKRK</sequence>
<organism evidence="8 9">
    <name type="scientific">Mesobacillus selenatarsenatis (strain DSM 18680 / JCM 14380 / FERM P-15431 / SF-1)</name>
    <dbReference type="NCBI Taxonomy" id="1321606"/>
    <lineage>
        <taxon>Bacteria</taxon>
        <taxon>Bacillati</taxon>
        <taxon>Bacillota</taxon>
        <taxon>Bacilli</taxon>
        <taxon>Bacillales</taxon>
        <taxon>Bacillaceae</taxon>
        <taxon>Mesobacillus</taxon>
    </lineage>
</organism>
<reference evidence="8 9" key="1">
    <citation type="submission" date="2013-06" db="EMBL/GenBank/DDBJ databases">
        <title>Whole genome shotgun sequence of Bacillus selenatarsenatis SF-1.</title>
        <authorList>
            <person name="Kuroda M."/>
            <person name="Sei K."/>
            <person name="Yamashita M."/>
            <person name="Ike M."/>
        </authorList>
    </citation>
    <scope>NUCLEOTIDE SEQUENCE [LARGE SCALE GENOMIC DNA]</scope>
    <source>
        <strain evidence="8 9">SF-1</strain>
    </source>
</reference>
<dbReference type="Pfam" id="PF05400">
    <property type="entry name" value="FliT"/>
    <property type="match status" value="1"/>
</dbReference>
<comment type="subcellular location">
    <subcellularLocation>
        <location evidence="1">Cytoplasm</location>
        <location evidence="1">Cytosol</location>
    </subcellularLocation>
</comment>
<keyword evidence="8" id="KW-0282">Flagellum</keyword>
<evidence type="ECO:0000256" key="3">
    <source>
        <dbReference type="ARBA" id="ARBA00022795"/>
    </source>
</evidence>
<dbReference type="RefSeq" id="WP_041963946.1">
    <property type="nucleotide sequence ID" value="NZ_BASE01000004.1"/>
</dbReference>
<keyword evidence="8" id="KW-0966">Cell projection</keyword>
<evidence type="ECO:0000256" key="6">
    <source>
        <dbReference type="ARBA" id="ARBA00093785"/>
    </source>
</evidence>
<dbReference type="STRING" id="1321606.SAMD00020551_0106"/>
<evidence type="ECO:0000256" key="7">
    <source>
        <dbReference type="ARBA" id="ARBA00093797"/>
    </source>
</evidence>
<dbReference type="EMBL" id="BASE01000004">
    <property type="protein sequence ID" value="GAM11987.1"/>
    <property type="molecule type" value="Genomic_DNA"/>
</dbReference>
<keyword evidence="4" id="KW-0143">Chaperone</keyword>
<evidence type="ECO:0000256" key="2">
    <source>
        <dbReference type="ARBA" id="ARBA00022490"/>
    </source>
</evidence>
<gene>
    <name evidence="8" type="ORF">SAMD00020551_0106</name>
</gene>
<keyword evidence="2" id="KW-0963">Cytoplasm</keyword>
<proteinExistence type="inferred from homology"/>
<evidence type="ECO:0000313" key="9">
    <source>
        <dbReference type="Proteomes" id="UP000031014"/>
    </source>
</evidence>
<evidence type="ECO:0000256" key="5">
    <source>
        <dbReference type="ARBA" id="ARBA00093765"/>
    </source>
</evidence>
<keyword evidence="3" id="KW-1005">Bacterial flagellum biogenesis</keyword>
<comment type="function">
    <text evidence="5">May act as an export chaperone for the filament capping protein FliD.</text>
</comment>
<keyword evidence="9" id="KW-1185">Reference proteome</keyword>
<dbReference type="AlphaFoldDB" id="A0A0A8WZ18"/>
<evidence type="ECO:0000313" key="8">
    <source>
        <dbReference type="EMBL" id="GAM11987.1"/>
    </source>
</evidence>
<evidence type="ECO:0000256" key="1">
    <source>
        <dbReference type="ARBA" id="ARBA00004514"/>
    </source>
</evidence>
<dbReference type="InterPro" id="IPR008622">
    <property type="entry name" value="FliT"/>
</dbReference>
<comment type="similarity">
    <text evidence="6">Belongs to the bacillales FliT family.</text>
</comment>
<comment type="caution">
    <text evidence="8">The sequence shown here is derived from an EMBL/GenBank/DDBJ whole genome shotgun (WGS) entry which is preliminary data.</text>
</comment>
<name>A0A0A8WZ18_MESS1</name>
<dbReference type="OrthoDB" id="2353131at2"/>
<keyword evidence="8" id="KW-0969">Cilium</keyword>
<protein>
    <recommendedName>
        <fullName evidence="7">Flagellar protein FliT</fullName>
    </recommendedName>
</protein>
<accession>A0A0A8WZ18</accession>